<evidence type="ECO:0000313" key="2">
    <source>
        <dbReference type="Proteomes" id="UP001633002"/>
    </source>
</evidence>
<sequence>MGNLVTKLKNVIVDHRSSFVEMKSLETFFSEETSKLKADLEVECSSVMQLKADLEVERAFVTKLKADLEIERASVTQLNADLEIERVYITQLKERNETSEGD</sequence>
<dbReference type="EMBL" id="JBJQOH010000007">
    <property type="protein sequence ID" value="KAL3681005.1"/>
    <property type="molecule type" value="Genomic_DNA"/>
</dbReference>
<protein>
    <submittedName>
        <fullName evidence="1">Uncharacterized protein</fullName>
    </submittedName>
</protein>
<dbReference type="Proteomes" id="UP001633002">
    <property type="component" value="Unassembled WGS sequence"/>
</dbReference>
<organism evidence="1 2">
    <name type="scientific">Riccia sorocarpa</name>
    <dbReference type="NCBI Taxonomy" id="122646"/>
    <lineage>
        <taxon>Eukaryota</taxon>
        <taxon>Viridiplantae</taxon>
        <taxon>Streptophyta</taxon>
        <taxon>Embryophyta</taxon>
        <taxon>Marchantiophyta</taxon>
        <taxon>Marchantiopsida</taxon>
        <taxon>Marchantiidae</taxon>
        <taxon>Marchantiales</taxon>
        <taxon>Ricciaceae</taxon>
        <taxon>Riccia</taxon>
    </lineage>
</organism>
<proteinExistence type="predicted"/>
<gene>
    <name evidence="1" type="ORF">R1sor_023961</name>
</gene>
<reference evidence="1 2" key="1">
    <citation type="submission" date="2024-09" db="EMBL/GenBank/DDBJ databases">
        <title>Chromosome-scale assembly of Riccia sorocarpa.</title>
        <authorList>
            <person name="Paukszto L."/>
        </authorList>
    </citation>
    <scope>NUCLEOTIDE SEQUENCE [LARGE SCALE GENOMIC DNA]</scope>
    <source>
        <strain evidence="1">LP-2024</strain>
        <tissue evidence="1">Aerial parts of the thallus</tissue>
    </source>
</reference>
<keyword evidence="2" id="KW-1185">Reference proteome</keyword>
<name>A0ABD3GSC4_9MARC</name>
<dbReference type="AlphaFoldDB" id="A0ABD3GSC4"/>
<accession>A0ABD3GSC4</accession>
<comment type="caution">
    <text evidence="1">The sequence shown here is derived from an EMBL/GenBank/DDBJ whole genome shotgun (WGS) entry which is preliminary data.</text>
</comment>
<evidence type="ECO:0000313" key="1">
    <source>
        <dbReference type="EMBL" id="KAL3681005.1"/>
    </source>
</evidence>